<accession>A0AAU8DY08</accession>
<protein>
    <submittedName>
        <fullName evidence="3">DUF1016 N-terminal domain-containing protein</fullName>
    </submittedName>
</protein>
<dbReference type="Pfam" id="PF17761">
    <property type="entry name" value="DUF1016_N"/>
    <property type="match status" value="1"/>
</dbReference>
<gene>
    <name evidence="3" type="ORF">ABLG96_03205</name>
</gene>
<feature type="region of interest" description="Disordered" evidence="1">
    <location>
        <begin position="159"/>
        <end position="183"/>
    </location>
</feature>
<evidence type="ECO:0000313" key="3">
    <source>
        <dbReference type="EMBL" id="XCG65758.1"/>
    </source>
</evidence>
<dbReference type="AlphaFoldDB" id="A0AAU8DY08"/>
<feature type="domain" description="YhcG N-terminal" evidence="2">
    <location>
        <begin position="16"/>
        <end position="151"/>
    </location>
</feature>
<dbReference type="PANTHER" id="PTHR30547:SF0">
    <property type="entry name" value="BLR8175 PROTEIN"/>
    <property type="match status" value="1"/>
</dbReference>
<reference evidence="3" key="1">
    <citation type="submission" date="2024-05" db="EMBL/GenBank/DDBJ databases">
        <authorList>
            <person name="Cai S.Y."/>
            <person name="Jin L.M."/>
            <person name="Li H.R."/>
        </authorList>
    </citation>
    <scope>NUCLEOTIDE SEQUENCE</scope>
    <source>
        <strain evidence="3">A5-74</strain>
    </source>
</reference>
<evidence type="ECO:0000259" key="2">
    <source>
        <dbReference type="Pfam" id="PF17761"/>
    </source>
</evidence>
<dbReference type="InterPro" id="IPR053148">
    <property type="entry name" value="PD-DEXK-like_domain"/>
</dbReference>
<feature type="compositionally biased region" description="Polar residues" evidence="1">
    <location>
        <begin position="162"/>
        <end position="183"/>
    </location>
</feature>
<proteinExistence type="predicted"/>
<evidence type="ECO:0000256" key="1">
    <source>
        <dbReference type="SAM" id="MobiDB-lite"/>
    </source>
</evidence>
<sequence>MDPVTPAGYGEVLALIARDVRDTRLRALSAAGTEVIALNWRIGALILERQDRQGWVAQVIDRLSKDLQAQFPRMTGLSPTNMQYMRAFAAAWPAPGNFPTAVGKRPWGHVRTLLDRLDDRADREWYASCAVDAGWSRTSLEHHVATGLRQRIPILPKRWSRTPPSSTFSISRSDPRSGTWSRH</sequence>
<dbReference type="RefSeq" id="WP_353651362.1">
    <property type="nucleotide sequence ID" value="NZ_CP159218.1"/>
</dbReference>
<organism evidence="3">
    <name type="scientific">Nakamurella sp. A5-74</name>
    <dbReference type="NCBI Taxonomy" id="3158264"/>
    <lineage>
        <taxon>Bacteria</taxon>
        <taxon>Bacillati</taxon>
        <taxon>Actinomycetota</taxon>
        <taxon>Actinomycetes</taxon>
        <taxon>Nakamurellales</taxon>
        <taxon>Nakamurellaceae</taxon>
        <taxon>Nakamurella</taxon>
    </lineage>
</organism>
<dbReference type="EMBL" id="CP159218">
    <property type="protein sequence ID" value="XCG65758.1"/>
    <property type="molecule type" value="Genomic_DNA"/>
</dbReference>
<dbReference type="PANTHER" id="PTHR30547">
    <property type="entry name" value="UNCHARACTERIZED PROTEIN YHCG-RELATED"/>
    <property type="match status" value="1"/>
</dbReference>
<dbReference type="InterPro" id="IPR041527">
    <property type="entry name" value="YhcG_N"/>
</dbReference>
<name>A0AAU8DY08_9ACTN</name>